<evidence type="ECO:0000313" key="1">
    <source>
        <dbReference type="EMBL" id="DAE07444.1"/>
    </source>
</evidence>
<organism evidence="1">
    <name type="scientific">Siphoviridae sp. ctRcp9</name>
    <dbReference type="NCBI Taxonomy" id="2825504"/>
    <lineage>
        <taxon>Viruses</taxon>
        <taxon>Duplodnaviria</taxon>
        <taxon>Heunggongvirae</taxon>
        <taxon>Uroviricota</taxon>
        <taxon>Caudoviricetes</taxon>
    </lineage>
</organism>
<name>A0A8S5PMM6_9CAUD</name>
<proteinExistence type="predicted"/>
<dbReference type="EMBL" id="BK015450">
    <property type="protein sequence ID" value="DAE07444.1"/>
    <property type="molecule type" value="Genomic_DNA"/>
</dbReference>
<accession>A0A8S5PMM6</accession>
<reference evidence="1" key="1">
    <citation type="journal article" date="2021" name="Proc. Natl. Acad. Sci. U.S.A.">
        <title>A Catalog of Tens of Thousands of Viruses from Human Metagenomes Reveals Hidden Associations with Chronic Diseases.</title>
        <authorList>
            <person name="Tisza M.J."/>
            <person name="Buck C.B."/>
        </authorList>
    </citation>
    <scope>NUCLEOTIDE SEQUENCE</scope>
    <source>
        <strain evidence="1">CtRcp9</strain>
    </source>
</reference>
<sequence>MILRHLSSLLDILIYPHIQFFLLSQPHPI</sequence>
<protein>
    <submittedName>
        <fullName evidence="1">Uncharacterized protein</fullName>
    </submittedName>
</protein>